<accession>A0AAE1BNN2</accession>
<keyword evidence="3" id="KW-1185">Reference proteome</keyword>
<reference evidence="2" key="1">
    <citation type="submission" date="2023-10" db="EMBL/GenBank/DDBJ databases">
        <title>Genome assemblies of two species of porcelain crab, Petrolisthes cinctipes and Petrolisthes manimaculis (Anomura: Porcellanidae).</title>
        <authorList>
            <person name="Angst P."/>
        </authorList>
    </citation>
    <scope>NUCLEOTIDE SEQUENCE</scope>
    <source>
        <strain evidence="2">PB745_01</strain>
        <tissue evidence="2">Gill</tissue>
    </source>
</reference>
<gene>
    <name evidence="2" type="ORF">Pcinc_039379</name>
</gene>
<dbReference type="EMBL" id="JAWQEG010006699">
    <property type="protein sequence ID" value="KAK3854122.1"/>
    <property type="molecule type" value="Genomic_DNA"/>
</dbReference>
<dbReference type="AlphaFoldDB" id="A0AAE1BNN2"/>
<protein>
    <submittedName>
        <fullName evidence="2">Uncharacterized protein</fullName>
    </submittedName>
</protein>
<name>A0AAE1BNN2_PETCI</name>
<evidence type="ECO:0000313" key="2">
    <source>
        <dbReference type="EMBL" id="KAK3854122.1"/>
    </source>
</evidence>
<feature type="region of interest" description="Disordered" evidence="1">
    <location>
        <begin position="91"/>
        <end position="113"/>
    </location>
</feature>
<feature type="compositionally biased region" description="Low complexity" evidence="1">
    <location>
        <begin position="96"/>
        <end position="113"/>
    </location>
</feature>
<proteinExistence type="predicted"/>
<evidence type="ECO:0000256" key="1">
    <source>
        <dbReference type="SAM" id="MobiDB-lite"/>
    </source>
</evidence>
<organism evidence="2 3">
    <name type="scientific">Petrolisthes cinctipes</name>
    <name type="common">Flat porcelain crab</name>
    <dbReference type="NCBI Taxonomy" id="88211"/>
    <lineage>
        <taxon>Eukaryota</taxon>
        <taxon>Metazoa</taxon>
        <taxon>Ecdysozoa</taxon>
        <taxon>Arthropoda</taxon>
        <taxon>Crustacea</taxon>
        <taxon>Multicrustacea</taxon>
        <taxon>Malacostraca</taxon>
        <taxon>Eumalacostraca</taxon>
        <taxon>Eucarida</taxon>
        <taxon>Decapoda</taxon>
        <taxon>Pleocyemata</taxon>
        <taxon>Anomura</taxon>
        <taxon>Galatheoidea</taxon>
        <taxon>Porcellanidae</taxon>
        <taxon>Petrolisthes</taxon>
    </lineage>
</organism>
<evidence type="ECO:0000313" key="3">
    <source>
        <dbReference type="Proteomes" id="UP001286313"/>
    </source>
</evidence>
<dbReference type="Proteomes" id="UP001286313">
    <property type="component" value="Unassembled WGS sequence"/>
</dbReference>
<sequence>MKGFLPDQWWKKKTSEHWFNLGPRHQGTRLPEQPVGRGRVGDEVGDEVTMWNLQQLFMQLQYNTHFSNQLRLLLHLRRHLQEVRSGASYGCTGECSPHQPSHSSTTSRISGSSTWLRNVGRKSHLGKLDEWKTLIPPEDKSEMEWIESNDEDSEKNQMTMMMMKRKTWIQIKKKIQETMLH</sequence>
<comment type="caution">
    <text evidence="2">The sequence shown here is derived from an EMBL/GenBank/DDBJ whole genome shotgun (WGS) entry which is preliminary data.</text>
</comment>